<accession>A0A5B7CFF1</accession>
<name>A0A5B7CFF1_PORTR</name>
<reference evidence="1 2" key="1">
    <citation type="submission" date="2019-05" db="EMBL/GenBank/DDBJ databases">
        <title>Another draft genome of Portunus trituberculatus and its Hox gene families provides insights of decapod evolution.</title>
        <authorList>
            <person name="Jeong J.-H."/>
            <person name="Song I."/>
            <person name="Kim S."/>
            <person name="Choi T."/>
            <person name="Kim D."/>
            <person name="Ryu S."/>
            <person name="Kim W."/>
        </authorList>
    </citation>
    <scope>NUCLEOTIDE SEQUENCE [LARGE SCALE GENOMIC DNA]</scope>
    <source>
        <tissue evidence="1">Muscle</tissue>
    </source>
</reference>
<evidence type="ECO:0000313" key="2">
    <source>
        <dbReference type="Proteomes" id="UP000324222"/>
    </source>
</evidence>
<proteinExistence type="predicted"/>
<gene>
    <name evidence="1" type="ORF">E2C01_000549</name>
</gene>
<dbReference type="EMBL" id="VSRR010000013">
    <property type="protein sequence ID" value="MPC07980.1"/>
    <property type="molecule type" value="Genomic_DNA"/>
</dbReference>
<comment type="caution">
    <text evidence="1">The sequence shown here is derived from an EMBL/GenBank/DDBJ whole genome shotgun (WGS) entry which is preliminary data.</text>
</comment>
<protein>
    <submittedName>
        <fullName evidence="1">Uncharacterized protein</fullName>
    </submittedName>
</protein>
<dbReference type="AlphaFoldDB" id="A0A5B7CFF1"/>
<organism evidence="1 2">
    <name type="scientific">Portunus trituberculatus</name>
    <name type="common">Swimming crab</name>
    <name type="synonym">Neptunus trituberculatus</name>
    <dbReference type="NCBI Taxonomy" id="210409"/>
    <lineage>
        <taxon>Eukaryota</taxon>
        <taxon>Metazoa</taxon>
        <taxon>Ecdysozoa</taxon>
        <taxon>Arthropoda</taxon>
        <taxon>Crustacea</taxon>
        <taxon>Multicrustacea</taxon>
        <taxon>Malacostraca</taxon>
        <taxon>Eumalacostraca</taxon>
        <taxon>Eucarida</taxon>
        <taxon>Decapoda</taxon>
        <taxon>Pleocyemata</taxon>
        <taxon>Brachyura</taxon>
        <taxon>Eubrachyura</taxon>
        <taxon>Portunoidea</taxon>
        <taxon>Portunidae</taxon>
        <taxon>Portuninae</taxon>
        <taxon>Portunus</taxon>
    </lineage>
</organism>
<evidence type="ECO:0000313" key="1">
    <source>
        <dbReference type="EMBL" id="MPC07980.1"/>
    </source>
</evidence>
<sequence length="146" mass="17276">MAPGDTTKRREVEMQPLIDAFRGAEEPAKKGVIFIYEYVLLRTRIHFDLDTPVAAYDNIVVDEKEGQRKLIRPLVNHVSLSRLGPVSLVITGVKTVAMMWRPRDQGLMETSRHTRYHHHHRHHHDCCRRSLSHRCRHNTHYHRLYR</sequence>
<dbReference type="Proteomes" id="UP000324222">
    <property type="component" value="Unassembled WGS sequence"/>
</dbReference>
<keyword evidence="2" id="KW-1185">Reference proteome</keyword>